<dbReference type="GO" id="GO:0006751">
    <property type="term" value="P:glutathione catabolic process"/>
    <property type="evidence" value="ECO:0007669"/>
    <property type="project" value="UniProtKB-UniRule"/>
</dbReference>
<dbReference type="PANTHER" id="PTHR11686">
    <property type="entry name" value="GAMMA GLUTAMYL TRANSPEPTIDASE"/>
    <property type="match status" value="1"/>
</dbReference>
<comment type="pathway">
    <text evidence="3">Sulfur metabolism; glutathione metabolism.</text>
</comment>
<dbReference type="Gene3D" id="3.60.20.40">
    <property type="match status" value="1"/>
</dbReference>
<keyword evidence="3" id="KW-0012">Acyltransferase</keyword>
<evidence type="ECO:0000256" key="1">
    <source>
        <dbReference type="PIRSR" id="PIRSR600101-1"/>
    </source>
</evidence>
<dbReference type="FunFam" id="1.10.246.130:FF:000001">
    <property type="entry name" value="Gamma-glutamyltransferase 5 isoform 1"/>
    <property type="match status" value="1"/>
</dbReference>
<feature type="binding site" evidence="2">
    <location>
        <position position="484"/>
    </location>
    <ligand>
        <name>L-glutamate</name>
        <dbReference type="ChEBI" id="CHEBI:29985"/>
    </ligand>
</feature>
<feature type="binding site" evidence="2">
    <location>
        <position position="432"/>
    </location>
    <ligand>
        <name>L-glutamate</name>
        <dbReference type="ChEBI" id="CHEBI:29985"/>
    </ligand>
</feature>
<feature type="binding site" evidence="2">
    <location>
        <position position="114"/>
    </location>
    <ligand>
        <name>L-glutamate</name>
        <dbReference type="ChEBI" id="CHEBI:29985"/>
    </ligand>
</feature>
<feature type="chain" id="PRO_5020500890" description="Glutathione hydrolase" evidence="4">
    <location>
        <begin position="25"/>
        <end position="588"/>
    </location>
</feature>
<keyword evidence="3" id="KW-0378">Hydrolase</keyword>
<keyword evidence="6" id="KW-1185">Reference proteome</keyword>
<protein>
    <recommendedName>
        <fullName evidence="3">Glutathione hydrolase</fullName>
        <ecNumber evidence="3">2.3.2.2</ecNumber>
        <ecNumber evidence="3">3.4.19.13</ecNumber>
    </recommendedName>
    <alternativeName>
        <fullName evidence="3">Gamma-glutamyltransferase</fullName>
    </alternativeName>
    <alternativeName>
        <fullName evidence="3">Gamma-glutamyltranspeptidase</fullName>
    </alternativeName>
</protein>
<dbReference type="Proteomes" id="UP000297245">
    <property type="component" value="Unassembled WGS sequence"/>
</dbReference>
<feature type="binding site" evidence="2">
    <location>
        <begin position="409"/>
        <end position="411"/>
    </location>
    <ligand>
        <name>L-glutamate</name>
        <dbReference type="ChEBI" id="CHEBI:29985"/>
    </ligand>
</feature>
<feature type="binding site" evidence="2">
    <location>
        <begin position="460"/>
        <end position="461"/>
    </location>
    <ligand>
        <name>L-glutamate</name>
        <dbReference type="ChEBI" id="CHEBI:29985"/>
    </ligand>
</feature>
<dbReference type="Pfam" id="PF01019">
    <property type="entry name" value="G_glu_transpept"/>
    <property type="match status" value="1"/>
</dbReference>
<dbReference type="EC" id="3.4.19.13" evidence="3"/>
<comment type="catalytic activity">
    <reaction evidence="3">
        <text>glutathione + H2O = L-cysteinylglycine + L-glutamate</text>
        <dbReference type="Rhea" id="RHEA:28807"/>
        <dbReference type="ChEBI" id="CHEBI:15377"/>
        <dbReference type="ChEBI" id="CHEBI:29985"/>
        <dbReference type="ChEBI" id="CHEBI:57925"/>
        <dbReference type="ChEBI" id="CHEBI:61694"/>
        <dbReference type="EC" id="3.4.19.13"/>
    </reaction>
</comment>
<comment type="catalytic activity">
    <reaction evidence="3">
        <text>an N-terminal (5-L-glutamyl)-[peptide] + an alpha-amino acid = 5-L-glutamyl amino acid + an N-terminal L-alpha-aminoacyl-[peptide]</text>
        <dbReference type="Rhea" id="RHEA:23904"/>
        <dbReference type="Rhea" id="RHEA-COMP:9780"/>
        <dbReference type="Rhea" id="RHEA-COMP:9795"/>
        <dbReference type="ChEBI" id="CHEBI:77644"/>
        <dbReference type="ChEBI" id="CHEBI:78597"/>
        <dbReference type="ChEBI" id="CHEBI:78599"/>
        <dbReference type="ChEBI" id="CHEBI:78608"/>
        <dbReference type="EC" id="2.3.2.2"/>
    </reaction>
</comment>
<evidence type="ECO:0000256" key="3">
    <source>
        <dbReference type="RuleBase" id="RU368068"/>
    </source>
</evidence>
<feature type="active site" description="Nucleophile" evidence="1">
    <location>
        <position position="391"/>
    </location>
</feature>
<name>A0A4S8KYW8_DENBC</name>
<dbReference type="UniPathway" id="UPA00204"/>
<keyword evidence="3" id="KW-0808">Transferase</keyword>
<dbReference type="SUPFAM" id="SSF56235">
    <property type="entry name" value="N-terminal nucleophile aminohydrolases (Ntn hydrolases)"/>
    <property type="match status" value="1"/>
</dbReference>
<dbReference type="InterPro" id="IPR043137">
    <property type="entry name" value="GGT_ssub_C"/>
</dbReference>
<dbReference type="EC" id="2.3.2.2" evidence="3"/>
<comment type="catalytic activity">
    <reaction evidence="3">
        <text>an S-substituted glutathione + H2O = an S-substituted L-cysteinylglycine + L-glutamate</text>
        <dbReference type="Rhea" id="RHEA:59468"/>
        <dbReference type="ChEBI" id="CHEBI:15377"/>
        <dbReference type="ChEBI" id="CHEBI:29985"/>
        <dbReference type="ChEBI" id="CHEBI:90779"/>
        <dbReference type="ChEBI" id="CHEBI:143103"/>
        <dbReference type="EC" id="3.4.19.13"/>
    </reaction>
</comment>
<dbReference type="GO" id="GO:0036374">
    <property type="term" value="F:glutathione hydrolase activity"/>
    <property type="evidence" value="ECO:0007669"/>
    <property type="project" value="UniProtKB-UniRule"/>
</dbReference>
<sequence>MRSLLSVSAYILLLVVLISSGARALSLPFSNSSSSSNGHYGPAHGAVATEVKECSQIGVEIMKEGGNAVDAIIASTLCIGVVAAYHSGIGGGGFMIVRFNQPDGAHAYEMIDFRETMPALGNETMYNDSPDPTASTVGGLSVGVPGELRGWETLHQRHGKLPWKRLFEPAIGVARDGFVVNVDLAGQLNAEVYPFLLSDPLWAEVYAPNGTLLEEGDTCYRKRYAETLQKLADNGADAFYTGDIADNIVDAAAARGGIISQEDLEGYEVVIRTPNNITYRNSRIFSTVAPSSGSVVLSVLKIFEGYPGNVTDTDPEVNVTLHRLIQATKFGYGQRTNYGDPAFTTNVTELEKFYLEESTVEQIRALISDNTTHTAAFYDPSNYTILTDHGTSHVATMDSDGMAVSLTTTVNLIWGSQVMTEDGIILNDEMDDFSSPGQTNSFGFPASPINFISPGKRPQSSISSSIAEDLSTGQLLMATGAAGGSRIITATLQNLHYHLDLGLDAKEAVAHGRYHEQLGVSTLTEDARPDIGVPGINNGTVGFLKSIGYNITPTFDIGSVGHIIVRREDCEFDAANDPRRPAGGVGVF</sequence>
<gene>
    <name evidence="5" type="ORF">K435DRAFT_767498</name>
</gene>
<accession>A0A4S8KYW8</accession>
<evidence type="ECO:0000256" key="4">
    <source>
        <dbReference type="SAM" id="SignalP"/>
    </source>
</evidence>
<feature type="signal peptide" evidence="4">
    <location>
        <begin position="1"/>
        <end position="24"/>
    </location>
</feature>
<keyword evidence="4" id="KW-0732">Signal</keyword>
<evidence type="ECO:0000313" key="6">
    <source>
        <dbReference type="Proteomes" id="UP000297245"/>
    </source>
</evidence>
<reference evidence="5 6" key="1">
    <citation type="journal article" date="2019" name="Nat. Ecol. Evol.">
        <title>Megaphylogeny resolves global patterns of mushroom evolution.</title>
        <authorList>
            <person name="Varga T."/>
            <person name="Krizsan K."/>
            <person name="Foldi C."/>
            <person name="Dima B."/>
            <person name="Sanchez-Garcia M."/>
            <person name="Sanchez-Ramirez S."/>
            <person name="Szollosi G.J."/>
            <person name="Szarkandi J.G."/>
            <person name="Papp V."/>
            <person name="Albert L."/>
            <person name="Andreopoulos W."/>
            <person name="Angelini C."/>
            <person name="Antonin V."/>
            <person name="Barry K.W."/>
            <person name="Bougher N.L."/>
            <person name="Buchanan P."/>
            <person name="Buyck B."/>
            <person name="Bense V."/>
            <person name="Catcheside P."/>
            <person name="Chovatia M."/>
            <person name="Cooper J."/>
            <person name="Damon W."/>
            <person name="Desjardin D."/>
            <person name="Finy P."/>
            <person name="Geml J."/>
            <person name="Haridas S."/>
            <person name="Hughes K."/>
            <person name="Justo A."/>
            <person name="Karasinski D."/>
            <person name="Kautmanova I."/>
            <person name="Kiss B."/>
            <person name="Kocsube S."/>
            <person name="Kotiranta H."/>
            <person name="LaButti K.M."/>
            <person name="Lechner B.E."/>
            <person name="Liimatainen K."/>
            <person name="Lipzen A."/>
            <person name="Lukacs Z."/>
            <person name="Mihaltcheva S."/>
            <person name="Morgado L.N."/>
            <person name="Niskanen T."/>
            <person name="Noordeloos M.E."/>
            <person name="Ohm R.A."/>
            <person name="Ortiz-Santana B."/>
            <person name="Ovrebo C."/>
            <person name="Racz N."/>
            <person name="Riley R."/>
            <person name="Savchenko A."/>
            <person name="Shiryaev A."/>
            <person name="Soop K."/>
            <person name="Spirin V."/>
            <person name="Szebenyi C."/>
            <person name="Tomsovsky M."/>
            <person name="Tulloss R.E."/>
            <person name="Uehling J."/>
            <person name="Grigoriev I.V."/>
            <person name="Vagvolgyi C."/>
            <person name="Papp T."/>
            <person name="Martin F.M."/>
            <person name="Miettinen O."/>
            <person name="Hibbett D.S."/>
            <person name="Nagy L.G."/>
        </authorList>
    </citation>
    <scope>NUCLEOTIDE SEQUENCE [LARGE SCALE GENOMIC DNA]</scope>
    <source>
        <strain evidence="5 6">CBS 962.96</strain>
    </source>
</reference>
<dbReference type="GO" id="GO:0103068">
    <property type="term" value="F:leukotriene C4 gamma-glutamyl transferase activity"/>
    <property type="evidence" value="ECO:0007669"/>
    <property type="project" value="UniProtKB-EC"/>
</dbReference>
<dbReference type="AlphaFoldDB" id="A0A4S8KYW8"/>
<evidence type="ECO:0000313" key="5">
    <source>
        <dbReference type="EMBL" id="THU81113.1"/>
    </source>
</evidence>
<dbReference type="PANTHER" id="PTHR11686:SF62">
    <property type="entry name" value="GLUTATHIONE HYDROLASE"/>
    <property type="match status" value="1"/>
</dbReference>
<dbReference type="InterPro" id="IPR043138">
    <property type="entry name" value="GGT_lsub"/>
</dbReference>
<evidence type="ECO:0000256" key="2">
    <source>
        <dbReference type="PIRSR" id="PIRSR600101-2"/>
    </source>
</evidence>
<dbReference type="InterPro" id="IPR000101">
    <property type="entry name" value="GGT_peptidase"/>
</dbReference>
<comment type="function">
    <text evidence="3">Cleaves the gamma-glutamyl peptide bond of glutathione and glutathione conjugates.</text>
</comment>
<dbReference type="EMBL" id="ML179839">
    <property type="protein sequence ID" value="THU81113.1"/>
    <property type="molecule type" value="Genomic_DNA"/>
</dbReference>
<dbReference type="NCBIfam" id="TIGR00066">
    <property type="entry name" value="g_glut_trans"/>
    <property type="match status" value="1"/>
</dbReference>
<dbReference type="OrthoDB" id="1081007at2759"/>
<dbReference type="InterPro" id="IPR029055">
    <property type="entry name" value="Ntn_hydrolases_N"/>
</dbReference>
<dbReference type="PRINTS" id="PR01210">
    <property type="entry name" value="GGTRANSPTASE"/>
</dbReference>
<dbReference type="Gene3D" id="1.10.246.130">
    <property type="match status" value="1"/>
</dbReference>
<organism evidence="5 6">
    <name type="scientific">Dendrothele bispora (strain CBS 962.96)</name>
    <dbReference type="NCBI Taxonomy" id="1314807"/>
    <lineage>
        <taxon>Eukaryota</taxon>
        <taxon>Fungi</taxon>
        <taxon>Dikarya</taxon>
        <taxon>Basidiomycota</taxon>
        <taxon>Agaricomycotina</taxon>
        <taxon>Agaricomycetes</taxon>
        <taxon>Agaricomycetidae</taxon>
        <taxon>Agaricales</taxon>
        <taxon>Agaricales incertae sedis</taxon>
        <taxon>Dendrothele</taxon>
    </lineage>
</organism>
<proteinExistence type="predicted"/>
<dbReference type="GO" id="GO:0005886">
    <property type="term" value="C:plasma membrane"/>
    <property type="evidence" value="ECO:0007669"/>
    <property type="project" value="TreeGrafter"/>
</dbReference>